<evidence type="ECO:0000256" key="3">
    <source>
        <dbReference type="PROSITE-ProRule" id="PRU10141"/>
    </source>
</evidence>
<dbReference type="PROSITE" id="PS00108">
    <property type="entry name" value="PROTEIN_KINASE_ST"/>
    <property type="match status" value="1"/>
</dbReference>
<dbReference type="AlphaFoldDB" id="A0A0D3IY66"/>
<dbReference type="GO" id="GO:0005524">
    <property type="term" value="F:ATP binding"/>
    <property type="evidence" value="ECO:0007669"/>
    <property type="project" value="UniProtKB-UniRule"/>
</dbReference>
<name>A0A0D3IY66_EMIH1</name>
<dbReference type="PANTHER" id="PTHR44329">
    <property type="entry name" value="SERINE/THREONINE-PROTEIN KINASE TNNI3K-RELATED"/>
    <property type="match status" value="1"/>
</dbReference>
<dbReference type="Pfam" id="PF00069">
    <property type="entry name" value="Pkinase"/>
    <property type="match status" value="1"/>
</dbReference>
<feature type="compositionally biased region" description="Basic and acidic residues" evidence="4">
    <location>
        <begin position="702"/>
        <end position="714"/>
    </location>
</feature>
<dbReference type="PROSITE" id="PS00107">
    <property type="entry name" value="PROTEIN_KINASE_ATP"/>
    <property type="match status" value="1"/>
</dbReference>
<dbReference type="InterPro" id="IPR008271">
    <property type="entry name" value="Ser/Thr_kinase_AS"/>
</dbReference>
<dbReference type="PaxDb" id="2903-EOD16201"/>
<dbReference type="PANTHER" id="PTHR44329:SF214">
    <property type="entry name" value="PROTEIN KINASE DOMAIN-CONTAINING PROTEIN"/>
    <property type="match status" value="1"/>
</dbReference>
<evidence type="ECO:0000256" key="1">
    <source>
        <dbReference type="ARBA" id="ARBA00022741"/>
    </source>
</evidence>
<dbReference type="SMART" id="SM00220">
    <property type="entry name" value="S_TKc"/>
    <property type="match status" value="1"/>
</dbReference>
<feature type="compositionally biased region" description="Polar residues" evidence="4">
    <location>
        <begin position="658"/>
        <end position="675"/>
    </location>
</feature>
<dbReference type="InterPro" id="IPR051681">
    <property type="entry name" value="Ser/Thr_Kinases-Pseudokinases"/>
</dbReference>
<protein>
    <recommendedName>
        <fullName evidence="5">Protein kinase domain-containing protein</fullName>
    </recommendedName>
</protein>
<dbReference type="InterPro" id="IPR011009">
    <property type="entry name" value="Kinase-like_dom_sf"/>
</dbReference>
<feature type="compositionally biased region" description="Pro residues" evidence="4">
    <location>
        <begin position="748"/>
        <end position="759"/>
    </location>
</feature>
<dbReference type="Gene3D" id="1.10.510.10">
    <property type="entry name" value="Transferase(Phosphotransferase) domain 1"/>
    <property type="match status" value="1"/>
</dbReference>
<feature type="domain" description="Protein kinase" evidence="5">
    <location>
        <begin position="385"/>
        <end position="657"/>
    </location>
</feature>
<dbReference type="KEGG" id="ehx:EMIHUDRAFT_459189"/>
<feature type="binding site" evidence="3">
    <location>
        <position position="412"/>
    </location>
    <ligand>
        <name>ATP</name>
        <dbReference type="ChEBI" id="CHEBI:30616"/>
    </ligand>
</feature>
<dbReference type="RefSeq" id="XP_005768630.1">
    <property type="nucleotide sequence ID" value="XM_005768573.1"/>
</dbReference>
<evidence type="ECO:0000256" key="2">
    <source>
        <dbReference type="ARBA" id="ARBA00022840"/>
    </source>
</evidence>
<dbReference type="STRING" id="2903.R1DZH7"/>
<dbReference type="GO" id="GO:0004674">
    <property type="term" value="F:protein serine/threonine kinase activity"/>
    <property type="evidence" value="ECO:0007669"/>
    <property type="project" value="TreeGrafter"/>
</dbReference>
<dbReference type="eggNOG" id="KOG0192">
    <property type="taxonomic scope" value="Eukaryota"/>
</dbReference>
<proteinExistence type="predicted"/>
<feature type="compositionally biased region" description="Polar residues" evidence="4">
    <location>
        <begin position="719"/>
        <end position="728"/>
    </location>
</feature>
<dbReference type="SUPFAM" id="SSF56112">
    <property type="entry name" value="Protein kinase-like (PK-like)"/>
    <property type="match status" value="1"/>
</dbReference>
<evidence type="ECO:0000313" key="7">
    <source>
        <dbReference type="Proteomes" id="UP000013827"/>
    </source>
</evidence>
<keyword evidence="2 3" id="KW-0067">ATP-binding</keyword>
<dbReference type="EnsemblProtists" id="EOD16201">
    <property type="protein sequence ID" value="EOD16201"/>
    <property type="gene ID" value="EMIHUDRAFT_459189"/>
</dbReference>
<feature type="compositionally biased region" description="Polar residues" evidence="4">
    <location>
        <begin position="821"/>
        <end position="833"/>
    </location>
</feature>
<keyword evidence="7" id="KW-1185">Reference proteome</keyword>
<dbReference type="InterPro" id="IPR017441">
    <property type="entry name" value="Protein_kinase_ATP_BS"/>
</dbReference>
<evidence type="ECO:0000256" key="4">
    <source>
        <dbReference type="SAM" id="MobiDB-lite"/>
    </source>
</evidence>
<dbReference type="Gene3D" id="3.30.200.20">
    <property type="entry name" value="Phosphorylase Kinase, domain 1"/>
    <property type="match status" value="1"/>
</dbReference>
<accession>A0A0D3IY66</accession>
<feature type="region of interest" description="Disordered" evidence="4">
    <location>
        <begin position="658"/>
        <end position="855"/>
    </location>
</feature>
<evidence type="ECO:0000313" key="6">
    <source>
        <dbReference type="EnsemblProtists" id="EOD16201"/>
    </source>
</evidence>
<dbReference type="GeneID" id="17262359"/>
<sequence>MPCNNDVERQVAALGRLVDRAERAAVAEVQAVTGLARAAVAGFKQYGFVPLGVETSLAVTGDGFSEGNIVMFLYVPNKIAFINDDAAKVCTGAGDVAINVGVRPLVEGTRAVVANGTVQVHFDLPPDFNRLSSAYKTTILFSGKDIDNGFTVVFLPAGTDSCEPSPNIGGVGGAAQVYGNSNSRDQWAVIADGKARFTLGDCSEDDDTAQEGSVTRRILCESNAIYKVCILDRNCTNSEENNGCEVDASYTYTNAKASGADTLAIAVGSSVGAIVLATAIVCCCALGTRRAAVRARAVTAKSDQLSELSEIKTEPWSGFPGVHQARSSPSSQYLGNRTSLATRQATGDSPTGQRMASAASPFTGASGAINEVEWSRFELIRWDRVVLHDFIGSGTTGDVYRAEYASTEVACKLLRKRQVSEREMQFLVDESQLMLKLRHPNVLLMIGITSDRQMNHGILTELMDFSLAELIERNVNPEPTWAYPFVSIASDVARGVAYLHEHNVLHRDLKPGNVLLKQPGMTAKVADFGASRERTPTSTNSMQTSMTMTMAGTPVFMAPEVLRQDRYGNEADVWSFGGLLVHIATRCPPYTKLLESMPPFALMQAIAQGEIRPTSDIDDLCPDWPEPIQQLAERCCLADRAERPSFKQIANELQEQFRQTAHTAHDSGQYSSSHSLARPNSVADGRGYESRRHSLLSAASPKARERASQRERLRASAAQRPSPQQSPTRDGRDKSPSPRVSISTSTRPQPPPPRRPPSGRPSRSNSYPLASHSPSWRSSMQSEHGGGSSSGAVGHRPSAGVSAEHVSLARGSEHNLPPFPNSSSTLQGRSTACSEAGPPPPASIKAASSGALSVRAPSQPFSELYGFWRSLLGSTRGRERVSQRL</sequence>
<dbReference type="InterPro" id="IPR000719">
    <property type="entry name" value="Prot_kinase_dom"/>
</dbReference>
<dbReference type="PROSITE" id="PS50011">
    <property type="entry name" value="PROTEIN_KINASE_DOM"/>
    <property type="match status" value="1"/>
</dbReference>
<reference evidence="6" key="2">
    <citation type="submission" date="2024-10" db="UniProtKB">
        <authorList>
            <consortium name="EnsemblProtists"/>
        </authorList>
    </citation>
    <scope>IDENTIFICATION</scope>
</reference>
<dbReference type="Proteomes" id="UP000013827">
    <property type="component" value="Unassembled WGS sequence"/>
</dbReference>
<organism evidence="6 7">
    <name type="scientific">Emiliania huxleyi (strain CCMP1516)</name>
    <dbReference type="NCBI Taxonomy" id="280463"/>
    <lineage>
        <taxon>Eukaryota</taxon>
        <taxon>Haptista</taxon>
        <taxon>Haptophyta</taxon>
        <taxon>Prymnesiophyceae</taxon>
        <taxon>Isochrysidales</taxon>
        <taxon>Noelaerhabdaceae</taxon>
        <taxon>Emiliania</taxon>
    </lineage>
</organism>
<evidence type="ECO:0000259" key="5">
    <source>
        <dbReference type="PROSITE" id="PS50011"/>
    </source>
</evidence>
<reference evidence="7" key="1">
    <citation type="journal article" date="2013" name="Nature">
        <title>Pan genome of the phytoplankton Emiliania underpins its global distribution.</title>
        <authorList>
            <person name="Read B.A."/>
            <person name="Kegel J."/>
            <person name="Klute M.J."/>
            <person name="Kuo A."/>
            <person name="Lefebvre S.C."/>
            <person name="Maumus F."/>
            <person name="Mayer C."/>
            <person name="Miller J."/>
            <person name="Monier A."/>
            <person name="Salamov A."/>
            <person name="Young J."/>
            <person name="Aguilar M."/>
            <person name="Claverie J.M."/>
            <person name="Frickenhaus S."/>
            <person name="Gonzalez K."/>
            <person name="Herman E.K."/>
            <person name="Lin Y.C."/>
            <person name="Napier J."/>
            <person name="Ogata H."/>
            <person name="Sarno A.F."/>
            <person name="Shmutz J."/>
            <person name="Schroeder D."/>
            <person name="de Vargas C."/>
            <person name="Verret F."/>
            <person name="von Dassow P."/>
            <person name="Valentin K."/>
            <person name="Van de Peer Y."/>
            <person name="Wheeler G."/>
            <person name="Dacks J.B."/>
            <person name="Delwiche C.F."/>
            <person name="Dyhrman S.T."/>
            <person name="Glockner G."/>
            <person name="John U."/>
            <person name="Richards T."/>
            <person name="Worden A.Z."/>
            <person name="Zhang X."/>
            <person name="Grigoriev I.V."/>
            <person name="Allen A.E."/>
            <person name="Bidle K."/>
            <person name="Borodovsky M."/>
            <person name="Bowler C."/>
            <person name="Brownlee C."/>
            <person name="Cock J.M."/>
            <person name="Elias M."/>
            <person name="Gladyshev V.N."/>
            <person name="Groth M."/>
            <person name="Guda C."/>
            <person name="Hadaegh A."/>
            <person name="Iglesias-Rodriguez M.D."/>
            <person name="Jenkins J."/>
            <person name="Jones B.M."/>
            <person name="Lawson T."/>
            <person name="Leese F."/>
            <person name="Lindquist E."/>
            <person name="Lobanov A."/>
            <person name="Lomsadze A."/>
            <person name="Malik S.B."/>
            <person name="Marsh M.E."/>
            <person name="Mackinder L."/>
            <person name="Mock T."/>
            <person name="Mueller-Roeber B."/>
            <person name="Pagarete A."/>
            <person name="Parker M."/>
            <person name="Probert I."/>
            <person name="Quesneville H."/>
            <person name="Raines C."/>
            <person name="Rensing S.A."/>
            <person name="Riano-Pachon D.M."/>
            <person name="Richier S."/>
            <person name="Rokitta S."/>
            <person name="Shiraiwa Y."/>
            <person name="Soanes D.M."/>
            <person name="van der Giezen M."/>
            <person name="Wahlund T.M."/>
            <person name="Williams B."/>
            <person name="Wilson W."/>
            <person name="Wolfe G."/>
            <person name="Wurch L.L."/>
        </authorList>
    </citation>
    <scope>NUCLEOTIDE SEQUENCE</scope>
</reference>
<dbReference type="HOGENOM" id="CLU_325838_0_0_1"/>
<keyword evidence="1 3" id="KW-0547">Nucleotide-binding</keyword>